<gene>
    <name evidence="1" type="ORF">L6452_36082</name>
</gene>
<dbReference type="EMBL" id="CM042059">
    <property type="protein sequence ID" value="KAI3681292.1"/>
    <property type="molecule type" value="Genomic_DNA"/>
</dbReference>
<name>A0ACB8Y9P2_ARCLA</name>
<accession>A0ACB8Y9P2</accession>
<evidence type="ECO:0000313" key="2">
    <source>
        <dbReference type="Proteomes" id="UP001055879"/>
    </source>
</evidence>
<evidence type="ECO:0000313" key="1">
    <source>
        <dbReference type="EMBL" id="KAI3681292.1"/>
    </source>
</evidence>
<comment type="caution">
    <text evidence="1">The sequence shown here is derived from an EMBL/GenBank/DDBJ whole genome shotgun (WGS) entry which is preliminary data.</text>
</comment>
<keyword evidence="2" id="KW-1185">Reference proteome</keyword>
<organism evidence="1 2">
    <name type="scientific">Arctium lappa</name>
    <name type="common">Greater burdock</name>
    <name type="synonym">Lappa major</name>
    <dbReference type="NCBI Taxonomy" id="4217"/>
    <lineage>
        <taxon>Eukaryota</taxon>
        <taxon>Viridiplantae</taxon>
        <taxon>Streptophyta</taxon>
        <taxon>Embryophyta</taxon>
        <taxon>Tracheophyta</taxon>
        <taxon>Spermatophyta</taxon>
        <taxon>Magnoliopsida</taxon>
        <taxon>eudicotyledons</taxon>
        <taxon>Gunneridae</taxon>
        <taxon>Pentapetalae</taxon>
        <taxon>asterids</taxon>
        <taxon>campanulids</taxon>
        <taxon>Asterales</taxon>
        <taxon>Asteraceae</taxon>
        <taxon>Carduoideae</taxon>
        <taxon>Cardueae</taxon>
        <taxon>Arctiinae</taxon>
        <taxon>Arctium</taxon>
    </lineage>
</organism>
<sequence>MTKERNSLSTKIKELEEIMFKVKLTEQKMSKSIIQSPRDDLADSECSFKTASSSHFMNVSNNPLFYSDDNHTSEHKNQIRPSNLFYVRNVDGSGKSKKTNSKEKWIWKRKGSSDEEKDQKSFVHTPIVKKNNSSKGKTFGKPDLVYTVNQLIMLVPNSSK</sequence>
<reference evidence="2" key="1">
    <citation type="journal article" date="2022" name="Mol. Ecol. Resour.">
        <title>The genomes of chicory, endive, great burdock and yacon provide insights into Asteraceae palaeo-polyploidization history and plant inulin production.</title>
        <authorList>
            <person name="Fan W."/>
            <person name="Wang S."/>
            <person name="Wang H."/>
            <person name="Wang A."/>
            <person name="Jiang F."/>
            <person name="Liu H."/>
            <person name="Zhao H."/>
            <person name="Xu D."/>
            <person name="Zhang Y."/>
        </authorList>
    </citation>
    <scope>NUCLEOTIDE SEQUENCE [LARGE SCALE GENOMIC DNA]</scope>
    <source>
        <strain evidence="2">cv. Niubang</strain>
    </source>
</reference>
<reference evidence="1 2" key="2">
    <citation type="journal article" date="2022" name="Mol. Ecol. Resour.">
        <title>The genomes of chicory, endive, great burdock and yacon provide insights into Asteraceae paleo-polyploidization history and plant inulin production.</title>
        <authorList>
            <person name="Fan W."/>
            <person name="Wang S."/>
            <person name="Wang H."/>
            <person name="Wang A."/>
            <person name="Jiang F."/>
            <person name="Liu H."/>
            <person name="Zhao H."/>
            <person name="Xu D."/>
            <person name="Zhang Y."/>
        </authorList>
    </citation>
    <scope>NUCLEOTIDE SEQUENCE [LARGE SCALE GENOMIC DNA]</scope>
    <source>
        <strain evidence="2">cv. Niubang</strain>
    </source>
</reference>
<proteinExistence type="predicted"/>
<dbReference type="Proteomes" id="UP001055879">
    <property type="component" value="Linkage Group LG13"/>
</dbReference>
<protein>
    <submittedName>
        <fullName evidence="1">Uncharacterized protein</fullName>
    </submittedName>
</protein>